<feature type="domain" description="Helicase-associated" evidence="1">
    <location>
        <begin position="22"/>
        <end position="93"/>
    </location>
</feature>
<dbReference type="OrthoDB" id="498381at2759"/>
<reference evidence="2" key="1">
    <citation type="journal article" date="2021" name="Sci. Rep.">
        <title>Diploid genomic architecture of Nitzschia inconspicua, an elite biomass production diatom.</title>
        <authorList>
            <person name="Oliver A."/>
            <person name="Podell S."/>
            <person name="Pinowska A."/>
            <person name="Traller J.C."/>
            <person name="Smith S.R."/>
            <person name="McClure R."/>
            <person name="Beliaev A."/>
            <person name="Bohutskyi P."/>
            <person name="Hill E.A."/>
            <person name="Rabines A."/>
            <person name="Zheng H."/>
            <person name="Allen L.Z."/>
            <person name="Kuo A."/>
            <person name="Grigoriev I.V."/>
            <person name="Allen A.E."/>
            <person name="Hazlebeck D."/>
            <person name="Allen E.E."/>
        </authorList>
    </citation>
    <scope>NUCLEOTIDE SEQUENCE</scope>
    <source>
        <strain evidence="2">Hildebrandi</strain>
    </source>
</reference>
<protein>
    <submittedName>
        <fullName evidence="2">Helicase domain protein</fullName>
    </submittedName>
</protein>
<dbReference type="InterPro" id="IPR005114">
    <property type="entry name" value="Helicase_assoc"/>
</dbReference>
<dbReference type="PANTHER" id="PTHR33418:SF1">
    <property type="entry name" value="HELICASE-ASSOCIATED DOMAIN-CONTAINING PROTEIN"/>
    <property type="match status" value="1"/>
</dbReference>
<dbReference type="GO" id="GO:0004386">
    <property type="term" value="F:helicase activity"/>
    <property type="evidence" value="ECO:0007669"/>
    <property type="project" value="UniProtKB-KW"/>
</dbReference>
<keyword evidence="3" id="KW-1185">Reference proteome</keyword>
<keyword evidence="2" id="KW-0378">Hydrolase</keyword>
<evidence type="ECO:0000313" key="2">
    <source>
        <dbReference type="EMBL" id="KAG7341394.1"/>
    </source>
</evidence>
<evidence type="ECO:0000259" key="1">
    <source>
        <dbReference type="Pfam" id="PF03457"/>
    </source>
</evidence>
<dbReference type="PANTHER" id="PTHR33418">
    <property type="entry name" value="HELICASE-ASSOCIATED"/>
    <property type="match status" value="1"/>
</dbReference>
<keyword evidence="2" id="KW-0547">Nucleotide-binding</keyword>
<proteinExistence type="predicted"/>
<organism evidence="2 3">
    <name type="scientific">Nitzschia inconspicua</name>
    <dbReference type="NCBI Taxonomy" id="303405"/>
    <lineage>
        <taxon>Eukaryota</taxon>
        <taxon>Sar</taxon>
        <taxon>Stramenopiles</taxon>
        <taxon>Ochrophyta</taxon>
        <taxon>Bacillariophyta</taxon>
        <taxon>Bacillariophyceae</taxon>
        <taxon>Bacillariophycidae</taxon>
        <taxon>Bacillariales</taxon>
        <taxon>Bacillariaceae</taxon>
        <taxon>Nitzschia</taxon>
    </lineage>
</organism>
<keyword evidence="2" id="KW-0067">ATP-binding</keyword>
<dbReference type="AlphaFoldDB" id="A0A9K3KDN7"/>
<name>A0A9K3KDN7_9STRA</name>
<accession>A0A9K3KDN7</accession>
<reference evidence="2" key="2">
    <citation type="submission" date="2021-04" db="EMBL/GenBank/DDBJ databases">
        <authorList>
            <person name="Podell S."/>
        </authorList>
    </citation>
    <scope>NUCLEOTIDE SEQUENCE</scope>
    <source>
        <strain evidence="2">Hildebrandi</strain>
    </source>
</reference>
<dbReference type="EMBL" id="JAGRRH010000026">
    <property type="protein sequence ID" value="KAG7341394.1"/>
    <property type="molecule type" value="Genomic_DNA"/>
</dbReference>
<dbReference type="Proteomes" id="UP000693970">
    <property type="component" value="Unassembled WGS sequence"/>
</dbReference>
<dbReference type="Pfam" id="PF03457">
    <property type="entry name" value="HA"/>
    <property type="match status" value="1"/>
</dbReference>
<sequence length="166" mass="19632">MDSIGFVWTLDTKDRSQQARDEDAWKKTVDRLKGYKQQRGHVNVPLKYNDGQRPHLGVWVRIQRSYYRECQNPNYNEGVMTEKRVEILESHGFEWNPGRKDEFEKTWMSQFEDMKKFVKKYNATKVTYIPGGCKSSIAVAINWANFQRASYSQYIKNETSPITPQH</sequence>
<evidence type="ECO:0000313" key="3">
    <source>
        <dbReference type="Proteomes" id="UP000693970"/>
    </source>
</evidence>
<gene>
    <name evidence="2" type="ORF">IV203_023346</name>
</gene>
<comment type="caution">
    <text evidence="2">The sequence shown here is derived from an EMBL/GenBank/DDBJ whole genome shotgun (WGS) entry which is preliminary data.</text>
</comment>
<keyword evidence="2" id="KW-0347">Helicase</keyword>